<proteinExistence type="predicted"/>
<accession>A0A226WMM7</accession>
<evidence type="ECO:0000313" key="2">
    <source>
        <dbReference type="EMBL" id="OXC72454.1"/>
    </source>
</evidence>
<reference evidence="3" key="1">
    <citation type="submission" date="2017-01" db="EMBL/GenBank/DDBJ databases">
        <title>Genome Analysis of Deinococcus marmoris KOPRI26562.</title>
        <authorList>
            <person name="Kim J.H."/>
            <person name="Oh H.-M."/>
        </authorList>
    </citation>
    <scope>NUCLEOTIDE SEQUENCE [LARGE SCALE GENOMIC DNA]</scope>
    <source>
        <strain evidence="3">PAMC 26633</strain>
    </source>
</reference>
<organism evidence="2 3">
    <name type="scientific">Caballeronia sordidicola</name>
    <name type="common">Burkholderia sordidicola</name>
    <dbReference type="NCBI Taxonomy" id="196367"/>
    <lineage>
        <taxon>Bacteria</taxon>
        <taxon>Pseudomonadati</taxon>
        <taxon>Pseudomonadota</taxon>
        <taxon>Betaproteobacteria</taxon>
        <taxon>Burkholderiales</taxon>
        <taxon>Burkholderiaceae</taxon>
        <taxon>Caballeronia</taxon>
    </lineage>
</organism>
<comment type="caution">
    <text evidence="2">The sequence shown here is derived from an EMBL/GenBank/DDBJ whole genome shotgun (WGS) entry which is preliminary data.</text>
</comment>
<evidence type="ECO:0000256" key="1">
    <source>
        <dbReference type="SAM" id="MobiDB-lite"/>
    </source>
</evidence>
<gene>
    <name evidence="2" type="ORF">BSU04_41750</name>
</gene>
<name>A0A226WMM7_CABSO</name>
<dbReference type="AlphaFoldDB" id="A0A226WMM7"/>
<feature type="region of interest" description="Disordered" evidence="1">
    <location>
        <begin position="16"/>
        <end position="40"/>
    </location>
</feature>
<dbReference type="EMBL" id="MTHB01000276">
    <property type="protein sequence ID" value="OXC72454.1"/>
    <property type="molecule type" value="Genomic_DNA"/>
</dbReference>
<protein>
    <submittedName>
        <fullName evidence="2">Uncharacterized protein</fullName>
    </submittedName>
</protein>
<evidence type="ECO:0000313" key="3">
    <source>
        <dbReference type="Proteomes" id="UP000214720"/>
    </source>
</evidence>
<sequence>MDDLYGSTCAEAGRRVTGRAGGYGIRPGSAQSVSKRFLER</sequence>
<dbReference type="Proteomes" id="UP000214720">
    <property type="component" value="Unassembled WGS sequence"/>
</dbReference>